<keyword evidence="2" id="KW-1185">Reference proteome</keyword>
<evidence type="ECO:0000313" key="2">
    <source>
        <dbReference type="Proteomes" id="UP000580910"/>
    </source>
</evidence>
<sequence>MAPTDPLRDESCHLSTRFEDWCERAGTHPEAFGAWERYEAQLPSHAAATSVVA</sequence>
<protein>
    <submittedName>
        <fullName evidence="1">Uncharacterized protein</fullName>
    </submittedName>
</protein>
<name>A0A7W3IWC1_9ACTN</name>
<reference evidence="1 2" key="1">
    <citation type="submission" date="2020-07" db="EMBL/GenBank/DDBJ databases">
        <title>Sequencing the genomes of 1000 actinobacteria strains.</title>
        <authorList>
            <person name="Klenk H.-P."/>
        </authorList>
    </citation>
    <scope>NUCLEOTIDE SEQUENCE [LARGE SCALE GENOMIC DNA]</scope>
    <source>
        <strain evidence="1 2">DSM 21349</strain>
    </source>
</reference>
<dbReference type="RefSeq" id="WP_182535937.1">
    <property type="nucleotide sequence ID" value="NZ_JACGXA010000001.1"/>
</dbReference>
<comment type="caution">
    <text evidence="1">The sequence shown here is derived from an EMBL/GenBank/DDBJ whole genome shotgun (WGS) entry which is preliminary data.</text>
</comment>
<dbReference type="AlphaFoldDB" id="A0A7W3IWC1"/>
<dbReference type="EMBL" id="JACGXA010000001">
    <property type="protein sequence ID" value="MBA8801862.1"/>
    <property type="molecule type" value="Genomic_DNA"/>
</dbReference>
<evidence type="ECO:0000313" key="1">
    <source>
        <dbReference type="EMBL" id="MBA8801862.1"/>
    </source>
</evidence>
<dbReference type="Proteomes" id="UP000580910">
    <property type="component" value="Unassembled WGS sequence"/>
</dbReference>
<accession>A0A7W3IWC1</accession>
<gene>
    <name evidence="1" type="ORF">FB382_000153</name>
</gene>
<organism evidence="1 2">
    <name type="scientific">Nocardioides ginsengisegetis</name>
    <dbReference type="NCBI Taxonomy" id="661491"/>
    <lineage>
        <taxon>Bacteria</taxon>
        <taxon>Bacillati</taxon>
        <taxon>Actinomycetota</taxon>
        <taxon>Actinomycetes</taxon>
        <taxon>Propionibacteriales</taxon>
        <taxon>Nocardioidaceae</taxon>
        <taxon>Nocardioides</taxon>
    </lineage>
</organism>
<proteinExistence type="predicted"/>